<accession>A0A1V6LTI9</accession>
<reference evidence="1 2" key="1">
    <citation type="submission" date="2016-12" db="EMBL/GenBank/DDBJ databases">
        <authorList>
            <person name="Song W.-J."/>
            <person name="Kurnit D.M."/>
        </authorList>
    </citation>
    <scope>NUCLEOTIDE SEQUENCE [LARGE SCALE GENOMIC DNA]</scope>
    <source>
        <strain evidence="1 2">HSG9</strain>
    </source>
</reference>
<keyword evidence="2" id="KW-1185">Reference proteome</keyword>
<gene>
    <name evidence="1" type="ORF">BUL40_06535</name>
</gene>
<protein>
    <recommendedName>
        <fullName evidence="3">Sensor of ECF-type sigma factor</fullName>
    </recommendedName>
</protein>
<comment type="caution">
    <text evidence="1">The sequence shown here is derived from an EMBL/GenBank/DDBJ whole genome shotgun (WGS) entry which is preliminary data.</text>
</comment>
<name>A0A1V6LTI9_9FLAO</name>
<dbReference type="AlphaFoldDB" id="A0A1V6LTI9"/>
<evidence type="ECO:0000313" key="1">
    <source>
        <dbReference type="EMBL" id="OQD43483.1"/>
    </source>
</evidence>
<evidence type="ECO:0008006" key="3">
    <source>
        <dbReference type="Google" id="ProtNLM"/>
    </source>
</evidence>
<organism evidence="1 2">
    <name type="scientific">Croceivirga radicis</name>
    <dbReference type="NCBI Taxonomy" id="1929488"/>
    <lineage>
        <taxon>Bacteria</taxon>
        <taxon>Pseudomonadati</taxon>
        <taxon>Bacteroidota</taxon>
        <taxon>Flavobacteriia</taxon>
        <taxon>Flavobacteriales</taxon>
        <taxon>Flavobacteriaceae</taxon>
        <taxon>Croceivirga</taxon>
    </lineage>
</organism>
<proteinExistence type="predicted"/>
<dbReference type="Proteomes" id="UP000191680">
    <property type="component" value="Unassembled WGS sequence"/>
</dbReference>
<sequence length="145" mass="17134">MKTMNKILLLITVVLFSLTYTKAQGPGREKIKALKVAMITEKLNLTPDEAEKFWPVYNKHDEAMDDLRHKERKYFGKRSEDVTNISEADATKLLAEFDMVNEQRYKLGSNFVKELKKILPNKKIVLLFKAEEEFKRKLLQRMRQR</sequence>
<dbReference type="EMBL" id="MTBC01000003">
    <property type="protein sequence ID" value="OQD43483.1"/>
    <property type="molecule type" value="Genomic_DNA"/>
</dbReference>
<evidence type="ECO:0000313" key="2">
    <source>
        <dbReference type="Proteomes" id="UP000191680"/>
    </source>
</evidence>